<keyword evidence="10 11" id="KW-0413">Isomerase</keyword>
<protein>
    <recommendedName>
        <fullName evidence="11">RecBCD enzyme subunit RecD</fullName>
        <ecNumber evidence="11">5.6.2.3</ecNumber>
    </recommendedName>
    <alternativeName>
        <fullName evidence="11">DNA 5'-3' helicase subunit RecD</fullName>
    </alternativeName>
    <alternativeName>
        <fullName evidence="11">Exonuclease V subunit RecD</fullName>
        <shortName evidence="11">ExoV subunit RecD</shortName>
    </alternativeName>
    <alternativeName>
        <fullName evidence="11">Helicase/nuclease RecBCD subunit RecD</fullName>
    </alternativeName>
</protein>
<keyword evidence="2 11" id="KW-0547">Nucleotide-binding</keyword>
<comment type="subunit">
    <text evidence="11">Heterotrimer of RecB, RecC and RecD. All subunits contribute to DNA-binding.</text>
</comment>
<name>A0ABV2PT38_9GAMM</name>
<dbReference type="InterPro" id="IPR041851">
    <property type="entry name" value="RecD_N_sf"/>
</dbReference>
<comment type="similarity">
    <text evidence="11">Belongs to the RecD family.</text>
</comment>
<dbReference type="PANTHER" id="PTHR43788">
    <property type="entry name" value="DNA2/NAM7 HELICASE FAMILY MEMBER"/>
    <property type="match status" value="1"/>
</dbReference>
<keyword evidence="7 11" id="KW-0067">ATP-binding</keyword>
<dbReference type="Gene3D" id="2.30.30.940">
    <property type="match status" value="1"/>
</dbReference>
<dbReference type="Gene3D" id="3.40.50.300">
    <property type="entry name" value="P-loop containing nucleotide triphosphate hydrolases"/>
    <property type="match status" value="2"/>
</dbReference>
<dbReference type="Pfam" id="PF13538">
    <property type="entry name" value="UvrD_C_2"/>
    <property type="match status" value="1"/>
</dbReference>
<feature type="domain" description="UvrD-like helicase C-terminal" evidence="12">
    <location>
        <begin position="551"/>
        <end position="596"/>
    </location>
</feature>
<keyword evidence="8 11" id="KW-0238">DNA-binding</keyword>
<evidence type="ECO:0000256" key="11">
    <source>
        <dbReference type="HAMAP-Rule" id="MF_01487"/>
    </source>
</evidence>
<dbReference type="PANTHER" id="PTHR43788:SF6">
    <property type="entry name" value="DNA HELICASE B"/>
    <property type="match status" value="1"/>
</dbReference>
<evidence type="ECO:0000259" key="12">
    <source>
        <dbReference type="Pfam" id="PF13538"/>
    </source>
</evidence>
<keyword evidence="1 11" id="KW-0540">Nuclease</keyword>
<evidence type="ECO:0000256" key="8">
    <source>
        <dbReference type="ARBA" id="ARBA00023125"/>
    </source>
</evidence>
<sequence>MNRPPDHVAETDERAIDQTLTQWVLRRSGSALLAAATRAASNAEGHGHSCAWLDDPQADAHFDTDALQALRQHAWVGDGSHFTPFVLDAQDRFYLWRNWQHESKLAAAILQRSAQRTLPIPAATLAEDLDALFAGMPHGPTDWQRAAAAAVPGARFFVLTGGPGTGKTTTVVRMLLMLLQHAQACGLPAQPSIALAAPTGKAAQRLVQAIAKGKAELQVALGEDRQPAGNARSANPLRPNLSNLLQQIPHADARTLHRLLGYRPMDNSFSRGPRNPLAEDIVVVDEASMVDLAMMRQLLEALRPDAVLILLGDPGQLASVDAGSVLADIVASAPSNPLPPSLAGLLAPLLQHAPPITTANAALAGQVLTLTHTWRAGSGLQRGIEALRDTPDPAWLDTLLRERADGDLHLRHCPNPHALRACVDGWIERHADLLQSLLTPATDAGEALQRLRQLQILCALRDGPFGAQGLNDLIARRLAIRFGIDGSRAWYHGRPVIITRNDYARGLFNGDVGIALEGAEGLRVWFELSDRDGNAGLRSYSPRALPAHESAWAITIHRSQGSEYHDVAVLLPPDPDNRVLTRELVYTAISRARTHAEIWTTDDSLRAALARPIRRQGGLRERLRSP</sequence>
<dbReference type="RefSeq" id="WP_354547020.1">
    <property type="nucleotide sequence ID" value="NZ_JBEPSD010000001.1"/>
</dbReference>
<accession>A0ABV2PT38</accession>
<evidence type="ECO:0000256" key="5">
    <source>
        <dbReference type="ARBA" id="ARBA00022806"/>
    </source>
</evidence>
<comment type="miscellaneous">
    <text evidence="11">In the RecBCD complex, RecB has a slow 3'-5' helicase, an exonuclease activity and loads RecA onto ssDNA, RecD has a fast 5'-3' helicase activity, while RecC stimulates the ATPase and processivity of the RecB helicase and contributes to recognition of the Chi site.</text>
</comment>
<proteinExistence type="inferred from homology"/>
<dbReference type="Proteomes" id="UP001549251">
    <property type="component" value="Unassembled WGS sequence"/>
</dbReference>
<dbReference type="HAMAP" id="MF_01487">
    <property type="entry name" value="RecD"/>
    <property type="match status" value="1"/>
</dbReference>
<evidence type="ECO:0000256" key="2">
    <source>
        <dbReference type="ARBA" id="ARBA00022741"/>
    </source>
</evidence>
<dbReference type="Pfam" id="PF13245">
    <property type="entry name" value="AAA_19"/>
    <property type="match status" value="1"/>
</dbReference>
<dbReference type="EC" id="5.6.2.3" evidence="11"/>
<gene>
    <name evidence="11" type="primary">recD</name>
    <name evidence="13" type="ORF">ABIE04_000507</name>
</gene>
<reference evidence="13 14" key="1">
    <citation type="submission" date="2024-06" db="EMBL/GenBank/DDBJ databases">
        <title>Sorghum-associated microbial communities from plants grown in Nebraska, USA.</title>
        <authorList>
            <person name="Schachtman D."/>
        </authorList>
    </citation>
    <scope>NUCLEOTIDE SEQUENCE [LARGE SCALE GENOMIC DNA]</scope>
    <source>
        <strain evidence="13 14">1757</strain>
    </source>
</reference>
<comment type="caution">
    <text evidence="13">The sequence shown here is derived from an EMBL/GenBank/DDBJ whole genome shotgun (WGS) entry which is preliminary data.</text>
</comment>
<evidence type="ECO:0000256" key="10">
    <source>
        <dbReference type="ARBA" id="ARBA00023235"/>
    </source>
</evidence>
<evidence type="ECO:0000256" key="3">
    <source>
        <dbReference type="ARBA" id="ARBA00022763"/>
    </source>
</evidence>
<dbReference type="Gene3D" id="1.10.10.1020">
    <property type="entry name" value="RecBCD complex, subunit RecD, N-terminal domain"/>
    <property type="match status" value="1"/>
</dbReference>
<dbReference type="InterPro" id="IPR006344">
    <property type="entry name" value="RecD"/>
</dbReference>
<dbReference type="InterPro" id="IPR027417">
    <property type="entry name" value="P-loop_NTPase"/>
</dbReference>
<dbReference type="GO" id="GO:0008854">
    <property type="term" value="F:exodeoxyribonuclease V activity"/>
    <property type="evidence" value="ECO:0007669"/>
    <property type="project" value="UniProtKB-EC"/>
</dbReference>
<evidence type="ECO:0000256" key="7">
    <source>
        <dbReference type="ARBA" id="ARBA00022840"/>
    </source>
</evidence>
<dbReference type="InterPro" id="IPR027785">
    <property type="entry name" value="UvrD-like_helicase_C"/>
</dbReference>
<keyword evidence="3 11" id="KW-0227">DNA damage</keyword>
<evidence type="ECO:0000256" key="1">
    <source>
        <dbReference type="ARBA" id="ARBA00022722"/>
    </source>
</evidence>
<keyword evidence="14" id="KW-1185">Reference proteome</keyword>
<feature type="binding site" evidence="11">
    <location>
        <begin position="161"/>
        <end position="168"/>
    </location>
    <ligand>
        <name>ATP</name>
        <dbReference type="ChEBI" id="CHEBI:30616"/>
    </ligand>
</feature>
<organism evidence="13 14">
    <name type="scientific">Rhodanobacter soli</name>
    <dbReference type="NCBI Taxonomy" id="590609"/>
    <lineage>
        <taxon>Bacteria</taxon>
        <taxon>Pseudomonadati</taxon>
        <taxon>Pseudomonadota</taxon>
        <taxon>Gammaproteobacteria</taxon>
        <taxon>Lysobacterales</taxon>
        <taxon>Rhodanobacteraceae</taxon>
        <taxon>Rhodanobacter</taxon>
    </lineage>
</organism>
<keyword evidence="5 11" id="KW-0347">Helicase</keyword>
<evidence type="ECO:0000313" key="13">
    <source>
        <dbReference type="EMBL" id="MET4568180.1"/>
    </source>
</evidence>
<keyword evidence="4 11" id="KW-0378">Hydrolase</keyword>
<dbReference type="CDD" id="cd17933">
    <property type="entry name" value="DEXSc_RecD-like"/>
    <property type="match status" value="1"/>
</dbReference>
<keyword evidence="9 11" id="KW-0234">DNA repair</keyword>
<evidence type="ECO:0000256" key="6">
    <source>
        <dbReference type="ARBA" id="ARBA00022839"/>
    </source>
</evidence>
<evidence type="ECO:0000256" key="4">
    <source>
        <dbReference type="ARBA" id="ARBA00022801"/>
    </source>
</evidence>
<dbReference type="InterPro" id="IPR050534">
    <property type="entry name" value="Coronavir_polyprotein_1ab"/>
</dbReference>
<dbReference type="SUPFAM" id="SSF52540">
    <property type="entry name" value="P-loop containing nucleoside triphosphate hydrolases"/>
    <property type="match status" value="1"/>
</dbReference>
<comment type="catalytic activity">
    <reaction evidence="11">
        <text>ATP + H2O = ADP + phosphate + H(+)</text>
        <dbReference type="Rhea" id="RHEA:13065"/>
        <dbReference type="ChEBI" id="CHEBI:15377"/>
        <dbReference type="ChEBI" id="CHEBI:15378"/>
        <dbReference type="ChEBI" id="CHEBI:30616"/>
        <dbReference type="ChEBI" id="CHEBI:43474"/>
        <dbReference type="ChEBI" id="CHEBI:456216"/>
        <dbReference type="EC" id="5.6.2.3"/>
    </reaction>
</comment>
<evidence type="ECO:0000313" key="14">
    <source>
        <dbReference type="Proteomes" id="UP001549251"/>
    </source>
</evidence>
<keyword evidence="6 11" id="KW-0269">Exonuclease</keyword>
<comment type="function">
    <text evidence="11">A helicase/nuclease that prepares dsDNA breaks (DSB) for recombinational DNA repair. Binds to DSBs and unwinds DNA via a highly rapid and processive ATP-dependent bidirectional helicase activity. Unwinds dsDNA until it encounters a Chi (crossover hotspot instigator) sequence from the 3' direction. Cuts ssDNA a few nucleotides 3' to the Chi site. The properties and activities of the enzyme are changed at Chi. The Chi-altered holoenzyme produces a long 3'-ssDNA overhang and facilitates RecA-binding to the ssDNA for homologous DNA recombination and repair. Holoenzyme degrades any linearized DNA that is unable to undergo homologous recombination. In the holoenzyme this subunit has ssDNA-dependent ATPase and 5'-3' helicase activity. When added to pre-assembled RecBC greatly stimulates nuclease activity and augments holoenzyme processivity. Negatively regulates the RecA-loading ability of RecBCD.</text>
</comment>
<dbReference type="NCBIfam" id="TIGR01447">
    <property type="entry name" value="recD"/>
    <property type="match status" value="1"/>
</dbReference>
<dbReference type="CDD" id="cd18809">
    <property type="entry name" value="SF1_C_RecD"/>
    <property type="match status" value="1"/>
</dbReference>
<evidence type="ECO:0000256" key="9">
    <source>
        <dbReference type="ARBA" id="ARBA00023204"/>
    </source>
</evidence>
<dbReference type="EMBL" id="JBEPSD010000001">
    <property type="protein sequence ID" value="MET4568180.1"/>
    <property type="molecule type" value="Genomic_DNA"/>
</dbReference>